<dbReference type="Proteomes" id="UP001603418">
    <property type="component" value="Unassembled WGS sequence"/>
</dbReference>
<dbReference type="EMBL" id="JBICBM010000015">
    <property type="protein sequence ID" value="MFF9885753.1"/>
    <property type="molecule type" value="Genomic_DNA"/>
</dbReference>
<dbReference type="SUPFAM" id="SSF47413">
    <property type="entry name" value="lambda repressor-like DNA-binding domains"/>
    <property type="match status" value="1"/>
</dbReference>
<dbReference type="GO" id="GO:0032259">
    <property type="term" value="P:methylation"/>
    <property type="evidence" value="ECO:0007669"/>
    <property type="project" value="UniProtKB-KW"/>
</dbReference>
<name>A0ABW6Z3N3_9ACTN</name>
<dbReference type="InterPro" id="IPR001387">
    <property type="entry name" value="Cro/C1-type_HTH"/>
</dbReference>
<dbReference type="InterPro" id="IPR006764">
    <property type="entry name" value="SAM_dep_MeTrfase_SAV2177_type"/>
</dbReference>
<comment type="caution">
    <text evidence="2">The sequence shown here is derived from an EMBL/GenBank/DDBJ whole genome shotgun (WGS) entry which is preliminary data.</text>
</comment>
<organism evidence="2 3">
    <name type="scientific">Streptomyces eurythermus</name>
    <dbReference type="NCBI Taxonomy" id="42237"/>
    <lineage>
        <taxon>Bacteria</taxon>
        <taxon>Bacillati</taxon>
        <taxon>Actinomycetota</taxon>
        <taxon>Actinomycetes</taxon>
        <taxon>Kitasatosporales</taxon>
        <taxon>Streptomycetaceae</taxon>
        <taxon>Streptomyces</taxon>
    </lineage>
</organism>
<dbReference type="GO" id="GO:0008168">
    <property type="term" value="F:methyltransferase activity"/>
    <property type="evidence" value="ECO:0007669"/>
    <property type="project" value="UniProtKB-KW"/>
</dbReference>
<dbReference type="EC" id="2.1.1.-" evidence="2"/>
<dbReference type="Pfam" id="PF04672">
    <property type="entry name" value="Methyltransf_19"/>
    <property type="match status" value="1"/>
</dbReference>
<feature type="compositionally biased region" description="Low complexity" evidence="1">
    <location>
        <begin position="270"/>
        <end position="288"/>
    </location>
</feature>
<dbReference type="InterPro" id="IPR029063">
    <property type="entry name" value="SAM-dependent_MTases_sf"/>
</dbReference>
<keyword evidence="2" id="KW-0808">Transferase</keyword>
<feature type="region of interest" description="Disordered" evidence="1">
    <location>
        <begin position="548"/>
        <end position="571"/>
    </location>
</feature>
<sequence>MPGDALLPARCAPHCDIPPVPLLLTGAVLRHYRIAAGLSYPHVKEATGISDDHLRRIESAQRPVREDAARTLLRTYGAPETEAQAATTLLARGHAHQAEFGALRRGWWVSALKRASHMAVLLSAGPLEPVFDAVAPVAAAPGRMQHLRRILLLLHEPVLDTAPAQQLAQLADLAGRRVLVVRVVPEHVPAPEELVSEWTLTVGIREEGPQVRARRQLYVGYPPGQATWARNGRAAAQPRKLVQAAITHSRPSAGALQLGQAAQRPRVFTAAGGRPGPDAAAGEPAAAPRVTMGSPVPGVSPTRIRHALLGGGGRPADRVMAQRLARTASWWPQTVLAQARHGQRMVRHLAAHAEQDQFLDLSGGLPGARAVHRIASAIRPSRTVYVDRDPAVVAAWRAALAAEPDASATAVLADLAEPKALLETDAVRALDWTSPIAVLAHDVSHFWADEVMDCLMEVLRKALPPGSVISLTQLTATRRPTSVDQVAGIYRQAGIGLFPRHPAHSAAWHSSWPAYTLNPDGVPRWHAMLTMRTPGWVPFARPAFWPASAATRPPDRERTATALTAPPGGAPVGGVYAWPPAGAPDGARCLGSQAGGTA</sequence>
<dbReference type="Pfam" id="PF13560">
    <property type="entry name" value="HTH_31"/>
    <property type="match status" value="1"/>
</dbReference>
<reference evidence="2 3" key="1">
    <citation type="submission" date="2024-10" db="EMBL/GenBank/DDBJ databases">
        <title>The Natural Products Discovery Center: Release of the First 8490 Sequenced Strains for Exploring Actinobacteria Biosynthetic Diversity.</title>
        <authorList>
            <person name="Kalkreuter E."/>
            <person name="Kautsar S.A."/>
            <person name="Yang D."/>
            <person name="Bader C.D."/>
            <person name="Teijaro C.N."/>
            <person name="Fluegel L."/>
            <person name="Davis C.M."/>
            <person name="Simpson J.R."/>
            <person name="Lauterbach L."/>
            <person name="Steele A.D."/>
            <person name="Gui C."/>
            <person name="Meng S."/>
            <person name="Li G."/>
            <person name="Viehrig K."/>
            <person name="Ye F."/>
            <person name="Su P."/>
            <person name="Kiefer A.F."/>
            <person name="Nichols A."/>
            <person name="Cepeda A.J."/>
            <person name="Yan W."/>
            <person name="Fan B."/>
            <person name="Jiang Y."/>
            <person name="Adhikari A."/>
            <person name="Zheng C.-J."/>
            <person name="Schuster L."/>
            <person name="Cowan T.M."/>
            <person name="Smanski M.J."/>
            <person name="Chevrette M.G."/>
            <person name="De Carvalho L.P.S."/>
            <person name="Shen B."/>
        </authorList>
    </citation>
    <scope>NUCLEOTIDE SEQUENCE [LARGE SCALE GENOMIC DNA]</scope>
    <source>
        <strain evidence="2 3">NPDC013366</strain>
    </source>
</reference>
<dbReference type="Gene3D" id="3.40.50.150">
    <property type="entry name" value="Vaccinia Virus protein VP39"/>
    <property type="match status" value="1"/>
</dbReference>
<accession>A0ABW6Z3N3</accession>
<dbReference type="RefSeq" id="WP_051815854.1">
    <property type="nucleotide sequence ID" value="NZ_JBFACJ010000024.1"/>
</dbReference>
<evidence type="ECO:0000313" key="3">
    <source>
        <dbReference type="Proteomes" id="UP001603418"/>
    </source>
</evidence>
<dbReference type="SUPFAM" id="SSF53335">
    <property type="entry name" value="S-adenosyl-L-methionine-dependent methyltransferases"/>
    <property type="match status" value="1"/>
</dbReference>
<dbReference type="CDD" id="cd00093">
    <property type="entry name" value="HTH_XRE"/>
    <property type="match status" value="1"/>
</dbReference>
<gene>
    <name evidence="2" type="ORF">ACF1HC_29785</name>
</gene>
<evidence type="ECO:0000313" key="2">
    <source>
        <dbReference type="EMBL" id="MFF9885753.1"/>
    </source>
</evidence>
<keyword evidence="3" id="KW-1185">Reference proteome</keyword>
<proteinExistence type="predicted"/>
<keyword evidence="2" id="KW-0489">Methyltransferase</keyword>
<dbReference type="InterPro" id="IPR010982">
    <property type="entry name" value="Lambda_DNA-bd_dom_sf"/>
</dbReference>
<protein>
    <submittedName>
        <fullName evidence="2">SAM-dependent methyltransferase</fullName>
        <ecNumber evidence="2">2.1.1.-</ecNumber>
    </submittedName>
</protein>
<evidence type="ECO:0000256" key="1">
    <source>
        <dbReference type="SAM" id="MobiDB-lite"/>
    </source>
</evidence>
<feature type="region of interest" description="Disordered" evidence="1">
    <location>
        <begin position="269"/>
        <end position="299"/>
    </location>
</feature>